<organism evidence="5 6">
    <name type="scientific">Streptomyces bobili</name>
    <dbReference type="NCBI Taxonomy" id="67280"/>
    <lineage>
        <taxon>Bacteria</taxon>
        <taxon>Bacillati</taxon>
        <taxon>Actinomycetota</taxon>
        <taxon>Actinomycetes</taxon>
        <taxon>Kitasatosporales</taxon>
        <taxon>Streptomycetaceae</taxon>
        <taxon>Streptomyces</taxon>
    </lineage>
</organism>
<dbReference type="Gene3D" id="1.10.10.2840">
    <property type="entry name" value="PucR C-terminal helix-turn-helix domain"/>
    <property type="match status" value="1"/>
</dbReference>
<dbReference type="RefSeq" id="WP_328735529.1">
    <property type="nucleotide sequence ID" value="NZ_CP108038.1"/>
</dbReference>
<dbReference type="PANTHER" id="PTHR33744">
    <property type="entry name" value="CARBOHYDRATE DIACID REGULATOR"/>
    <property type="match status" value="1"/>
</dbReference>
<evidence type="ECO:0000259" key="3">
    <source>
        <dbReference type="Pfam" id="PF13556"/>
    </source>
</evidence>
<name>A0ABZ1R1H3_9ACTN</name>
<dbReference type="Pfam" id="PF17853">
    <property type="entry name" value="GGDEF_2"/>
    <property type="match status" value="1"/>
</dbReference>
<comment type="similarity">
    <text evidence="1">Belongs to the CdaR family.</text>
</comment>
<reference evidence="5" key="1">
    <citation type="submission" date="2022-10" db="EMBL/GenBank/DDBJ databases">
        <title>The complete genomes of actinobacterial strains from the NBC collection.</title>
        <authorList>
            <person name="Joergensen T.S."/>
            <person name="Alvarez Arevalo M."/>
            <person name="Sterndorff E.B."/>
            <person name="Faurdal D."/>
            <person name="Vuksanovic O."/>
            <person name="Mourched A.-S."/>
            <person name="Charusanti P."/>
            <person name="Shaw S."/>
            <person name="Blin K."/>
            <person name="Weber T."/>
        </authorList>
    </citation>
    <scope>NUCLEOTIDE SEQUENCE</scope>
    <source>
        <strain evidence="5">NBC_00302</strain>
    </source>
</reference>
<accession>A0ABZ1R1H3</accession>
<keyword evidence="6" id="KW-1185">Reference proteome</keyword>
<proteinExistence type="inferred from homology"/>
<evidence type="ECO:0000259" key="4">
    <source>
        <dbReference type="Pfam" id="PF17853"/>
    </source>
</evidence>
<gene>
    <name evidence="5" type="ORF">OHT53_19580</name>
</gene>
<protein>
    <submittedName>
        <fullName evidence="5">Helix-turn-helix domain-containing protein</fullName>
    </submittedName>
</protein>
<evidence type="ECO:0000313" key="5">
    <source>
        <dbReference type="EMBL" id="WUN88143.1"/>
    </source>
</evidence>
<dbReference type="InterPro" id="IPR041522">
    <property type="entry name" value="CdaR_GGDEF"/>
</dbReference>
<evidence type="ECO:0000256" key="2">
    <source>
        <dbReference type="SAM" id="MobiDB-lite"/>
    </source>
</evidence>
<dbReference type="InterPro" id="IPR025736">
    <property type="entry name" value="PucR_C-HTH_dom"/>
</dbReference>
<evidence type="ECO:0000313" key="6">
    <source>
        <dbReference type="Proteomes" id="UP001432071"/>
    </source>
</evidence>
<dbReference type="InterPro" id="IPR042070">
    <property type="entry name" value="PucR_C-HTH_sf"/>
</dbReference>
<feature type="domain" description="PucR C-terminal helix-turn-helix" evidence="3">
    <location>
        <begin position="514"/>
        <end position="571"/>
    </location>
</feature>
<feature type="domain" description="CdaR GGDEF-like" evidence="4">
    <location>
        <begin position="311"/>
        <end position="450"/>
    </location>
</feature>
<dbReference type="EMBL" id="CP108038">
    <property type="protein sequence ID" value="WUN88143.1"/>
    <property type="molecule type" value="Genomic_DNA"/>
</dbReference>
<feature type="region of interest" description="Disordered" evidence="2">
    <location>
        <begin position="330"/>
        <end position="354"/>
    </location>
</feature>
<sequence length="580" mass="59598">MALNVMAGPGDDAVRGPTLERLLSVMGAGALELCVAPGGLAAVVEGVTVLDPLEPGRSRGQLLLAVGVDPQSAAALDVVGEAAREGAAAVVFGQGRSGRPTDALRTAAEAAGTALLFRTAWLGWTELVGALRAGLVLAGVPADPAASAVPLGDLNGLADAVAVLVGGAVTIEDLESRVLAYSSTKEDVDELRRLTILGRRVPEWRVAAMREAGFFRALWGSGDVIHRPAHGENPERLVVAVRAGGEVLGSIWVAAAGSDLPPHASDTLRSAARVAAGHLLHHRSHRTDARLTEDAARALLDGRGSASVLTERTGIPAHGHCAVLAVRPGASGASGASRASRASRKEESPKGDLGAGETAGRLCALLAVCCGAYDVTPVVLPVDRGALILLGGLHKDPRRAEEQVSQLGTSLVRQVADTFGPDARIGLGTVVDTLTGLPASRRSADLALRALLSPGEQRAVASASEVAEAIALNEMLDTLTGAAQSAGPGPGTALDTPVARLVAYDAGHGGGTMVETLRAYLDHFGHVPDTARALGVHANSLRHRISRLTEVSGLDLRSPDARLLAQLQLRLLERGADRKQ</sequence>
<dbReference type="Proteomes" id="UP001432071">
    <property type="component" value="Chromosome"/>
</dbReference>
<dbReference type="PANTHER" id="PTHR33744:SF17">
    <property type="entry name" value="CONSERVED PROTEIN"/>
    <property type="match status" value="1"/>
</dbReference>
<dbReference type="GeneID" id="93763219"/>
<dbReference type="Pfam" id="PF13556">
    <property type="entry name" value="HTH_30"/>
    <property type="match status" value="1"/>
</dbReference>
<feature type="compositionally biased region" description="Low complexity" evidence="2">
    <location>
        <begin position="330"/>
        <end position="340"/>
    </location>
</feature>
<evidence type="ECO:0000256" key="1">
    <source>
        <dbReference type="ARBA" id="ARBA00006754"/>
    </source>
</evidence>
<dbReference type="InterPro" id="IPR051448">
    <property type="entry name" value="CdaR-like_regulators"/>
</dbReference>